<evidence type="ECO:0000259" key="1">
    <source>
        <dbReference type="Pfam" id="PF17765"/>
    </source>
</evidence>
<dbReference type="PANTHER" id="PTHR35010">
    <property type="entry name" value="BLL4672 PROTEIN-RELATED"/>
    <property type="match status" value="1"/>
</dbReference>
<gene>
    <name evidence="2" type="ORF">ACFQ07_01980</name>
</gene>
<dbReference type="PANTHER" id="PTHR35010:SF2">
    <property type="entry name" value="BLL4672 PROTEIN"/>
    <property type="match status" value="1"/>
</dbReference>
<sequence>LRAALTADSGNPRAAQIVADLHERSPEFVQVWERHEVANRFEDRKTLVHPEAGRIEVDCQVLFTDNRAQTLLVMTTRPGTESEEKLEMLTALEEHQLAR</sequence>
<dbReference type="Proteomes" id="UP001597083">
    <property type="component" value="Unassembled WGS sequence"/>
</dbReference>
<evidence type="ECO:0000313" key="2">
    <source>
        <dbReference type="EMBL" id="MFD0850981.1"/>
    </source>
</evidence>
<accession>A0ABW3CBS6</accession>
<reference evidence="3" key="1">
    <citation type="journal article" date="2019" name="Int. J. Syst. Evol. Microbiol.">
        <title>The Global Catalogue of Microorganisms (GCM) 10K type strain sequencing project: providing services to taxonomists for standard genome sequencing and annotation.</title>
        <authorList>
            <consortium name="The Broad Institute Genomics Platform"/>
            <consortium name="The Broad Institute Genome Sequencing Center for Infectious Disease"/>
            <person name="Wu L."/>
            <person name="Ma J."/>
        </authorList>
    </citation>
    <scope>NUCLEOTIDE SEQUENCE [LARGE SCALE GENOMIC DNA]</scope>
    <source>
        <strain evidence="3">JCM 31696</strain>
    </source>
</reference>
<feature type="non-terminal residue" evidence="2">
    <location>
        <position position="1"/>
    </location>
</feature>
<keyword evidence="3" id="KW-1185">Reference proteome</keyword>
<protein>
    <submittedName>
        <fullName evidence="2">Transcriptional regulator</fullName>
    </submittedName>
</protein>
<dbReference type="EMBL" id="JBHTIR010000211">
    <property type="protein sequence ID" value="MFD0850981.1"/>
    <property type="molecule type" value="Genomic_DNA"/>
</dbReference>
<feature type="domain" description="MmyB-like transcription regulator ligand binding" evidence="1">
    <location>
        <begin position="1"/>
        <end position="89"/>
    </location>
</feature>
<organism evidence="2 3">
    <name type="scientific">Actinomadura adrarensis</name>
    <dbReference type="NCBI Taxonomy" id="1819600"/>
    <lineage>
        <taxon>Bacteria</taxon>
        <taxon>Bacillati</taxon>
        <taxon>Actinomycetota</taxon>
        <taxon>Actinomycetes</taxon>
        <taxon>Streptosporangiales</taxon>
        <taxon>Thermomonosporaceae</taxon>
        <taxon>Actinomadura</taxon>
    </lineage>
</organism>
<dbReference type="Gene3D" id="3.30.450.180">
    <property type="match status" value="1"/>
</dbReference>
<comment type="caution">
    <text evidence="2">The sequence shown here is derived from an EMBL/GenBank/DDBJ whole genome shotgun (WGS) entry which is preliminary data.</text>
</comment>
<dbReference type="InterPro" id="IPR041413">
    <property type="entry name" value="MLTR_LBD"/>
</dbReference>
<name>A0ABW3CBS6_9ACTN</name>
<proteinExistence type="predicted"/>
<evidence type="ECO:0000313" key="3">
    <source>
        <dbReference type="Proteomes" id="UP001597083"/>
    </source>
</evidence>
<dbReference type="Pfam" id="PF17765">
    <property type="entry name" value="MLTR_LBD"/>
    <property type="match status" value="1"/>
</dbReference>